<feature type="signal peptide" evidence="4">
    <location>
        <begin position="1"/>
        <end position="20"/>
    </location>
</feature>
<gene>
    <name evidence="6" type="ORF">HRG_03775</name>
</gene>
<dbReference type="PRINTS" id="PR00878">
    <property type="entry name" value="CHOLNESTRASE"/>
</dbReference>
<dbReference type="Pfam" id="PF00135">
    <property type="entry name" value="COesterase"/>
    <property type="match status" value="1"/>
</dbReference>
<dbReference type="InterPro" id="IPR002018">
    <property type="entry name" value="CarbesteraseB"/>
</dbReference>
<dbReference type="InterPro" id="IPR050654">
    <property type="entry name" value="AChE-related_enzymes"/>
</dbReference>
<keyword evidence="3" id="KW-1015">Disulfide bond</keyword>
<proteinExistence type="inferred from homology"/>
<dbReference type="PANTHER" id="PTHR43918">
    <property type="entry name" value="ACETYLCHOLINESTERASE"/>
    <property type="match status" value="1"/>
</dbReference>
<evidence type="ECO:0000256" key="1">
    <source>
        <dbReference type="ARBA" id="ARBA00005964"/>
    </source>
</evidence>
<evidence type="ECO:0000256" key="4">
    <source>
        <dbReference type="SAM" id="SignalP"/>
    </source>
</evidence>
<feature type="domain" description="Carboxylesterase type B" evidence="5">
    <location>
        <begin position="25"/>
        <end position="474"/>
    </location>
</feature>
<dbReference type="PANTHER" id="PTHR43918:SF4">
    <property type="entry name" value="CARBOXYLIC ESTER HYDROLASE"/>
    <property type="match status" value="1"/>
</dbReference>
<keyword evidence="4" id="KW-0732">Signal</keyword>
<dbReference type="OrthoDB" id="408631at2759"/>
<dbReference type="InterPro" id="IPR000997">
    <property type="entry name" value="Cholinesterase"/>
</dbReference>
<sequence>MTPIFLIAALSLLSAAAGQAVPGTQPTVTVSGGPVAGTSVGSVNQFLGIPFAASPTRFNPPQPAPTWQGTLDATQYKPACVQQFNYPENARNNTIQWFSTPGPPAGESEDCLYLNVYAPAGAVAGSNKAVMFWIFGGSFTFGTGTLHQYNGTSFAENQDVIIVTHNYRTNVFGFPGEPEKPTSQQNLGFLDQRLALDWVQRNIRSFGGDPTRVILFGEGAGAQSVDVLVTNPPLPVPFIGAIMESGQDSISTPSTASAQSWPKLVIATNCTTALSALDCVRKVSASDIKSIIEHQQLSFAPIYDNGTTWKGTGRVDRRSSTPANPRIARVPILIGSNADEGSFVVYGVTDVRGTLSQVFPPNSSLLINTLLSLYPPNTGNGTVNTQLAAILNDFLIKCPAKVVSTETAAVGIPAWRHYFDAAFANTQIFPGAGAYHSAEINLVFGTYPQAGATPYHIKLSMAMQKAWADFAKNPAQGPGWQAVPKIAIFGAGVRPGGDDGTGKPTSVVTSPNQIDRFCPLYQPIYDARILLSL</sequence>
<dbReference type="GeneID" id="68352904"/>
<dbReference type="InterPro" id="IPR019819">
    <property type="entry name" value="Carboxylesterase_B_CS"/>
</dbReference>
<keyword evidence="2" id="KW-0378">Hydrolase</keyword>
<dbReference type="Gene3D" id="3.40.50.1820">
    <property type="entry name" value="alpha/beta hydrolase"/>
    <property type="match status" value="1"/>
</dbReference>
<evidence type="ECO:0000256" key="2">
    <source>
        <dbReference type="ARBA" id="ARBA00022801"/>
    </source>
</evidence>
<dbReference type="SUPFAM" id="SSF53474">
    <property type="entry name" value="alpha/beta-Hydrolases"/>
    <property type="match status" value="1"/>
</dbReference>
<accession>A0A9P8N4P7</accession>
<comment type="caution">
    <text evidence="6">The sequence shown here is derived from an EMBL/GenBank/DDBJ whole genome shotgun (WGS) entry which is preliminary data.</text>
</comment>
<dbReference type="InterPro" id="IPR029058">
    <property type="entry name" value="AB_hydrolase_fold"/>
</dbReference>
<dbReference type="EMBL" id="JAIZPD010000003">
    <property type="protein sequence ID" value="KAH0965759.1"/>
    <property type="molecule type" value="Genomic_DNA"/>
</dbReference>
<dbReference type="GO" id="GO:0004104">
    <property type="term" value="F:cholinesterase activity"/>
    <property type="evidence" value="ECO:0007669"/>
    <property type="project" value="InterPro"/>
</dbReference>
<organism evidence="6 7">
    <name type="scientific">Hirsutella rhossiliensis</name>
    <dbReference type="NCBI Taxonomy" id="111463"/>
    <lineage>
        <taxon>Eukaryota</taxon>
        <taxon>Fungi</taxon>
        <taxon>Dikarya</taxon>
        <taxon>Ascomycota</taxon>
        <taxon>Pezizomycotina</taxon>
        <taxon>Sordariomycetes</taxon>
        <taxon>Hypocreomycetidae</taxon>
        <taxon>Hypocreales</taxon>
        <taxon>Ophiocordycipitaceae</taxon>
        <taxon>Hirsutella</taxon>
    </lineage>
</organism>
<comment type="similarity">
    <text evidence="1">Belongs to the type-B carboxylesterase/lipase family.</text>
</comment>
<evidence type="ECO:0000313" key="7">
    <source>
        <dbReference type="Proteomes" id="UP000824596"/>
    </source>
</evidence>
<keyword evidence="7" id="KW-1185">Reference proteome</keyword>
<evidence type="ECO:0000313" key="6">
    <source>
        <dbReference type="EMBL" id="KAH0965759.1"/>
    </source>
</evidence>
<dbReference type="AlphaFoldDB" id="A0A9P8N4P7"/>
<protein>
    <submittedName>
        <fullName evidence="6">Carboxylesterase family domain-containing protein</fullName>
    </submittedName>
</protein>
<dbReference type="RefSeq" id="XP_044723272.1">
    <property type="nucleotide sequence ID" value="XM_044862246.1"/>
</dbReference>
<name>A0A9P8N4P7_9HYPO</name>
<feature type="chain" id="PRO_5040453379" evidence="4">
    <location>
        <begin position="21"/>
        <end position="533"/>
    </location>
</feature>
<evidence type="ECO:0000256" key="3">
    <source>
        <dbReference type="ARBA" id="ARBA00023157"/>
    </source>
</evidence>
<evidence type="ECO:0000259" key="5">
    <source>
        <dbReference type="Pfam" id="PF00135"/>
    </source>
</evidence>
<dbReference type="PROSITE" id="PS00941">
    <property type="entry name" value="CARBOXYLESTERASE_B_2"/>
    <property type="match status" value="1"/>
</dbReference>
<dbReference type="Proteomes" id="UP000824596">
    <property type="component" value="Unassembled WGS sequence"/>
</dbReference>
<reference evidence="6" key="1">
    <citation type="submission" date="2021-09" db="EMBL/GenBank/DDBJ databases">
        <title>A high-quality genome of the endoparasitic fungus Hirsutella rhossiliensis with a comparison of Hirsutella genomes reveals transposable elements contributing to genome size variation.</title>
        <authorList>
            <person name="Lin R."/>
            <person name="Jiao Y."/>
            <person name="Sun X."/>
            <person name="Ling J."/>
            <person name="Xie B."/>
            <person name="Cheng X."/>
        </authorList>
    </citation>
    <scope>NUCLEOTIDE SEQUENCE</scope>
    <source>
        <strain evidence="6">HR02</strain>
    </source>
</reference>